<evidence type="ECO:0000313" key="3">
    <source>
        <dbReference type="Proteomes" id="UP001642360"/>
    </source>
</evidence>
<protein>
    <submittedName>
        <fullName evidence="2">Uncharacterized protein</fullName>
    </submittedName>
</protein>
<sequence length="129" mass="14376">MMSKICQPTITNLAVGVDTEIEMITVQPVVYTSLRDLLPCLMQATTSRKGSWREIPIKDPLVQHAAWAYLQPMMTAREVDDRSSSVRLKSKCCRLLECFGEFFDDVVVPTIKGWFSNGGTESEDGSGGR</sequence>
<dbReference type="AlphaFoldDB" id="A0ABC8SDR5"/>
<reference evidence="2 3" key="1">
    <citation type="submission" date="2024-02" db="EMBL/GenBank/DDBJ databases">
        <authorList>
            <person name="Vignale AGUSTIN F."/>
            <person name="Sosa J E."/>
            <person name="Modenutti C."/>
        </authorList>
    </citation>
    <scope>NUCLEOTIDE SEQUENCE [LARGE SCALE GENOMIC DNA]</scope>
</reference>
<dbReference type="PANTHER" id="PTHR34569">
    <property type="entry name" value="EXPRESSED PROTEIN"/>
    <property type="match status" value="1"/>
</dbReference>
<proteinExistence type="predicted"/>
<dbReference type="EMBL" id="CAUOFW020002469">
    <property type="protein sequence ID" value="CAK9153945.1"/>
    <property type="molecule type" value="Genomic_DNA"/>
</dbReference>
<dbReference type="Proteomes" id="UP001642360">
    <property type="component" value="Unassembled WGS sequence"/>
</dbReference>
<evidence type="ECO:0000313" key="2">
    <source>
        <dbReference type="EMBL" id="CAK9153945.1"/>
    </source>
</evidence>
<dbReference type="EMBL" id="CAUOFW020002469">
    <property type="protein sequence ID" value="CAK9153943.1"/>
    <property type="molecule type" value="Genomic_DNA"/>
</dbReference>
<evidence type="ECO:0000313" key="1">
    <source>
        <dbReference type="EMBL" id="CAK9153943.1"/>
    </source>
</evidence>
<organism evidence="2 3">
    <name type="scientific">Ilex paraguariensis</name>
    <name type="common">yerba mate</name>
    <dbReference type="NCBI Taxonomy" id="185542"/>
    <lineage>
        <taxon>Eukaryota</taxon>
        <taxon>Viridiplantae</taxon>
        <taxon>Streptophyta</taxon>
        <taxon>Embryophyta</taxon>
        <taxon>Tracheophyta</taxon>
        <taxon>Spermatophyta</taxon>
        <taxon>Magnoliopsida</taxon>
        <taxon>eudicotyledons</taxon>
        <taxon>Gunneridae</taxon>
        <taxon>Pentapetalae</taxon>
        <taxon>asterids</taxon>
        <taxon>campanulids</taxon>
        <taxon>Aquifoliales</taxon>
        <taxon>Aquifoliaceae</taxon>
        <taxon>Ilex</taxon>
    </lineage>
</organism>
<comment type="caution">
    <text evidence="2">The sequence shown here is derived from an EMBL/GenBank/DDBJ whole genome shotgun (WGS) entry which is preliminary data.</text>
</comment>
<gene>
    <name evidence="1" type="ORF">ILEXP_LOCUS22245</name>
    <name evidence="2" type="ORF">ILEXP_LOCUS22247</name>
</gene>
<accession>A0ABC8SDR5</accession>
<name>A0ABC8SDR5_9AQUA</name>
<keyword evidence="3" id="KW-1185">Reference proteome</keyword>
<dbReference type="PANTHER" id="PTHR34569:SF12">
    <property type="entry name" value="TRANSMEMBRANE PROTEIN"/>
    <property type="match status" value="1"/>
</dbReference>